<sequence>MADDKPAEPFDLLEQTIEQFVESTRQIGIIVSDFQPGSQGVLNQKINMMVDNMREIEKCKALVKDVEVPLEVFEYIDQGRNPQLYTKDCLEKALVKNEQVKGKIDSLKNFKSLLTSELTKSFPKEMDKYQRAKDSQGT</sequence>
<dbReference type="InParanoid" id="A0A6P8IVQ9"/>
<keyword evidence="7 9" id="KW-0539">Nucleus</keyword>
<accession>A0A6P8IVQ9</accession>
<keyword evidence="6 9" id="KW-0804">Transcription</keyword>
<protein>
    <recommendedName>
        <fullName evidence="3 9">Mediator of RNA polymerase II transcription subunit 10</fullName>
    </recommendedName>
    <alternativeName>
        <fullName evidence="8 9">Mediator complex subunit 10</fullName>
    </alternativeName>
</protein>
<evidence type="ECO:0000256" key="8">
    <source>
        <dbReference type="ARBA" id="ARBA00032004"/>
    </source>
</evidence>
<name>A0A6P8IVQ9_ACTTE</name>
<evidence type="ECO:0000256" key="2">
    <source>
        <dbReference type="ARBA" id="ARBA00005389"/>
    </source>
</evidence>
<dbReference type="GeneID" id="116305571"/>
<evidence type="ECO:0000256" key="5">
    <source>
        <dbReference type="ARBA" id="ARBA00023159"/>
    </source>
</evidence>
<dbReference type="RefSeq" id="XP_031571371.1">
    <property type="nucleotide sequence ID" value="XM_031715511.1"/>
</dbReference>
<dbReference type="GO" id="GO:0003712">
    <property type="term" value="F:transcription coregulator activity"/>
    <property type="evidence" value="ECO:0007669"/>
    <property type="project" value="InterPro"/>
</dbReference>
<dbReference type="AlphaFoldDB" id="A0A6P8IVQ9"/>
<dbReference type="Pfam" id="PF09748">
    <property type="entry name" value="Med10"/>
    <property type="match status" value="1"/>
</dbReference>
<comment type="similarity">
    <text evidence="2 9">Belongs to the Mediator complex subunit 10 family.</text>
</comment>
<evidence type="ECO:0000256" key="6">
    <source>
        <dbReference type="ARBA" id="ARBA00023163"/>
    </source>
</evidence>
<dbReference type="InterPro" id="IPR019145">
    <property type="entry name" value="Mediator_Med10"/>
</dbReference>
<evidence type="ECO:0000256" key="1">
    <source>
        <dbReference type="ARBA" id="ARBA00004123"/>
    </source>
</evidence>
<evidence type="ECO:0000256" key="9">
    <source>
        <dbReference type="RuleBase" id="RU364146"/>
    </source>
</evidence>
<keyword evidence="10" id="KW-1185">Reference proteome</keyword>
<dbReference type="OrthoDB" id="337270at2759"/>
<reference evidence="11" key="1">
    <citation type="submission" date="2025-08" db="UniProtKB">
        <authorList>
            <consortium name="RefSeq"/>
        </authorList>
    </citation>
    <scope>IDENTIFICATION</scope>
    <source>
        <tissue evidence="11">Tentacle</tissue>
    </source>
</reference>
<evidence type="ECO:0000256" key="3">
    <source>
        <dbReference type="ARBA" id="ARBA00019617"/>
    </source>
</evidence>
<gene>
    <name evidence="11" type="primary">LOC116305571</name>
    <name evidence="9" type="synonym">MED10</name>
</gene>
<keyword evidence="5 9" id="KW-0010">Activator</keyword>
<comment type="subunit">
    <text evidence="9">Component of the Mediator complex.</text>
</comment>
<evidence type="ECO:0000313" key="10">
    <source>
        <dbReference type="Proteomes" id="UP000515163"/>
    </source>
</evidence>
<dbReference type="PANTHER" id="PTHR13345:SF13">
    <property type="entry name" value="MEDIATOR OF RNA POLYMERASE II TRANSCRIPTION SUBUNIT 10"/>
    <property type="match status" value="1"/>
</dbReference>
<comment type="function">
    <text evidence="9">Component of the Mediator complex, a coactivator involved in the regulated transcription of nearly all RNA polymerase II-dependent genes. Mediator functions as a bridge to convey information from gene-specific regulatory proteins to the basal RNA polymerase II transcription machinery. Mediator is recruited to promoters by direct interactions with regulatory proteins and serves as a scaffold for the assembly of a functional preinitiation complex with RNA polymerase II and the general transcription factors.</text>
</comment>
<keyword evidence="4 9" id="KW-0805">Transcription regulation</keyword>
<evidence type="ECO:0000256" key="7">
    <source>
        <dbReference type="ARBA" id="ARBA00023242"/>
    </source>
</evidence>
<proteinExistence type="inferred from homology"/>
<dbReference type="GO" id="GO:0016592">
    <property type="term" value="C:mediator complex"/>
    <property type="evidence" value="ECO:0007669"/>
    <property type="project" value="InterPro"/>
</dbReference>
<dbReference type="KEGG" id="aten:116305571"/>
<dbReference type="FunCoup" id="A0A6P8IVQ9">
    <property type="interactions" value="1998"/>
</dbReference>
<evidence type="ECO:0000256" key="4">
    <source>
        <dbReference type="ARBA" id="ARBA00023015"/>
    </source>
</evidence>
<dbReference type="PANTHER" id="PTHR13345">
    <property type="entry name" value="MEDIATOR OF RNA POLYMERASE II TRANSCRIPTION SUBUNIT 10"/>
    <property type="match status" value="1"/>
</dbReference>
<comment type="subcellular location">
    <subcellularLocation>
        <location evidence="1 9">Nucleus</location>
    </subcellularLocation>
</comment>
<evidence type="ECO:0000313" key="11">
    <source>
        <dbReference type="RefSeq" id="XP_031571371.1"/>
    </source>
</evidence>
<organism evidence="10 11">
    <name type="scientific">Actinia tenebrosa</name>
    <name type="common">Australian red waratah sea anemone</name>
    <dbReference type="NCBI Taxonomy" id="6105"/>
    <lineage>
        <taxon>Eukaryota</taxon>
        <taxon>Metazoa</taxon>
        <taxon>Cnidaria</taxon>
        <taxon>Anthozoa</taxon>
        <taxon>Hexacorallia</taxon>
        <taxon>Actiniaria</taxon>
        <taxon>Actiniidae</taxon>
        <taxon>Actinia</taxon>
    </lineage>
</organism>
<dbReference type="Proteomes" id="UP000515163">
    <property type="component" value="Unplaced"/>
</dbReference>
<dbReference type="GO" id="GO:0006357">
    <property type="term" value="P:regulation of transcription by RNA polymerase II"/>
    <property type="evidence" value="ECO:0007669"/>
    <property type="project" value="InterPro"/>
</dbReference>